<sequence length="377" mass="43528">MAYKYIYIDDTQNEIEQGTINGLEIGREIEITFKKPADWETLISSITEMMPDYNGIILDLRLNGNPYEGNKYAQYRGSTLAQELRTLSKESLESKDFPIILVSADENLEKSFDPTSLDLFDLIVSKNILGNDKKMPFELFRDKLKWLSDGYNYLNECDNSIEGILGRKPIPQLDTRFLDALRANLEKPKHIIARFLTKQIIGRPTFLIDERYLSARLGVDRRSGDWGKLINNFLPADMKYVGAFSNYYTRWWMQDLYLFWEEKVSDTFDIRSTGSKKKVELLSAKSGLTKLTPLEKQSDSKSDSFWVICKATGVAIDTTDAFIIAGQDDKHAWQEHEYVSVKEALRPTAFFGITSIEKPRLEKLKAFLEKNEKRVRE</sequence>
<gene>
    <name evidence="1" type="ORF">FDK13_05685</name>
</gene>
<protein>
    <submittedName>
        <fullName evidence="1">Uncharacterized protein</fullName>
    </submittedName>
</protein>
<reference evidence="1 2" key="1">
    <citation type="submission" date="2019-05" db="EMBL/GenBank/DDBJ databases">
        <title>Dyadobacter AR-3-8 sp. nov., isolated from arctic soil.</title>
        <authorList>
            <person name="Chaudhary D.K."/>
        </authorList>
    </citation>
    <scope>NUCLEOTIDE SEQUENCE [LARGE SCALE GENOMIC DNA]</scope>
    <source>
        <strain evidence="1 2">AR-3-8</strain>
    </source>
</reference>
<dbReference type="OrthoDB" id="6402183at2"/>
<name>A0A4U6DAC0_9BACT</name>
<comment type="caution">
    <text evidence="1">The sequence shown here is derived from an EMBL/GenBank/DDBJ whole genome shotgun (WGS) entry which is preliminary data.</text>
</comment>
<dbReference type="Proteomes" id="UP000304900">
    <property type="component" value="Unassembled WGS sequence"/>
</dbReference>
<proteinExistence type="predicted"/>
<accession>A0A4U6DAC0</accession>
<dbReference type="EMBL" id="SZVO01000002">
    <property type="protein sequence ID" value="TKT93341.1"/>
    <property type="molecule type" value="Genomic_DNA"/>
</dbReference>
<evidence type="ECO:0000313" key="1">
    <source>
        <dbReference type="EMBL" id="TKT93341.1"/>
    </source>
</evidence>
<dbReference type="AlphaFoldDB" id="A0A4U6DAC0"/>
<evidence type="ECO:0000313" key="2">
    <source>
        <dbReference type="Proteomes" id="UP000304900"/>
    </source>
</evidence>
<keyword evidence="2" id="KW-1185">Reference proteome</keyword>
<organism evidence="1 2">
    <name type="scientific">Dyadobacter frigoris</name>
    <dbReference type="NCBI Taxonomy" id="2576211"/>
    <lineage>
        <taxon>Bacteria</taxon>
        <taxon>Pseudomonadati</taxon>
        <taxon>Bacteroidota</taxon>
        <taxon>Cytophagia</taxon>
        <taxon>Cytophagales</taxon>
        <taxon>Spirosomataceae</taxon>
        <taxon>Dyadobacter</taxon>
    </lineage>
</organism>
<dbReference type="RefSeq" id="WP_137339017.1">
    <property type="nucleotide sequence ID" value="NZ_SZVO01000002.1"/>
</dbReference>